<reference evidence="1" key="2">
    <citation type="submission" date="2020-11" db="EMBL/GenBank/DDBJ databases">
        <title>Whole genome sequencing of Colletotrichum sp.</title>
        <authorList>
            <person name="Li H."/>
        </authorList>
    </citation>
    <scope>NUCLEOTIDE SEQUENCE</scope>
    <source>
        <strain evidence="1">CkLH20</strain>
    </source>
</reference>
<organism evidence="1 2">
    <name type="scientific">Colletotrichum karsti</name>
    <dbReference type="NCBI Taxonomy" id="1095194"/>
    <lineage>
        <taxon>Eukaryota</taxon>
        <taxon>Fungi</taxon>
        <taxon>Dikarya</taxon>
        <taxon>Ascomycota</taxon>
        <taxon>Pezizomycotina</taxon>
        <taxon>Sordariomycetes</taxon>
        <taxon>Hypocreomycetidae</taxon>
        <taxon>Glomerellales</taxon>
        <taxon>Glomerellaceae</taxon>
        <taxon>Colletotrichum</taxon>
        <taxon>Colletotrichum boninense species complex</taxon>
    </lineage>
</organism>
<accession>A0A9P6HY34</accession>
<evidence type="ECO:0000313" key="2">
    <source>
        <dbReference type="Proteomes" id="UP000781932"/>
    </source>
</evidence>
<reference evidence="1" key="1">
    <citation type="submission" date="2020-03" db="EMBL/GenBank/DDBJ databases">
        <authorList>
            <person name="He L."/>
        </authorList>
    </citation>
    <scope>NUCLEOTIDE SEQUENCE</scope>
    <source>
        <strain evidence="1">CkLH20</strain>
    </source>
</reference>
<evidence type="ECO:0008006" key="3">
    <source>
        <dbReference type="Google" id="ProtNLM"/>
    </source>
</evidence>
<dbReference type="RefSeq" id="XP_038742005.1">
    <property type="nucleotide sequence ID" value="XM_038892756.1"/>
</dbReference>
<dbReference type="OrthoDB" id="4811158at2759"/>
<dbReference type="GeneID" id="62165830"/>
<gene>
    <name evidence="1" type="ORF">CkaCkLH20_10041</name>
</gene>
<dbReference type="AlphaFoldDB" id="A0A9P6HY34"/>
<evidence type="ECO:0000313" key="1">
    <source>
        <dbReference type="EMBL" id="KAF9872544.1"/>
    </source>
</evidence>
<dbReference type="InterPro" id="IPR032675">
    <property type="entry name" value="LRR_dom_sf"/>
</dbReference>
<protein>
    <recommendedName>
        <fullName evidence="3">F-box domain-containing protein</fullName>
    </recommendedName>
</protein>
<dbReference type="Proteomes" id="UP000781932">
    <property type="component" value="Unassembled WGS sequence"/>
</dbReference>
<dbReference type="EMBL" id="JAATWM020000037">
    <property type="protein sequence ID" value="KAF9872544.1"/>
    <property type="molecule type" value="Genomic_DNA"/>
</dbReference>
<keyword evidence="2" id="KW-1185">Reference proteome</keyword>
<name>A0A9P6HY34_9PEZI</name>
<dbReference type="Gene3D" id="3.80.10.10">
    <property type="entry name" value="Ribonuclease Inhibitor"/>
    <property type="match status" value="1"/>
</dbReference>
<proteinExistence type="predicted"/>
<dbReference type="SUPFAM" id="SSF52047">
    <property type="entry name" value="RNI-like"/>
    <property type="match status" value="1"/>
</dbReference>
<comment type="caution">
    <text evidence="1">The sequence shown here is derived from an EMBL/GenBank/DDBJ whole genome shotgun (WGS) entry which is preliminary data.</text>
</comment>
<sequence>MEPIDHPVASDTSIAKPPHALGASTSAKAQLITLPAELILAILELCKKPSRGYCRPSAITALSQVNKQLREACIPIMFETMTLWTKEDRLRSHLQAIDGSRLLKIVRYLRVHTNGPRREPFDEHDIVSQPCEKEAPVLLAKVLGQMTHLQDLSLIIGDGNQSLLIPLRKELKGMVMPSVRKLIFHTTLTVSFIPEVFSELRALSIHVCGTPCKTPGLAAIAPKLKEKLNTLHLYKAGWTKDGIREIADLFPAVENLTVGGEVKNVKISGLVPIFKRFTNLKHLALTDLQVVVPESDIETTRAKWYFMEIEELREDHPLKEDQGVVAKKFFRGCPELVDMVFETMFEWADTCRFRPVKDEESGEVNEVSKEEGHFWPSLSEFV</sequence>